<keyword evidence="1" id="KW-0472">Membrane</keyword>
<evidence type="ECO:0000313" key="2">
    <source>
        <dbReference type="EMBL" id="NJP39248.1"/>
    </source>
</evidence>
<gene>
    <name evidence="2" type="ORF">HCN83_16885</name>
</gene>
<keyword evidence="3" id="KW-1185">Reference proteome</keyword>
<comment type="caution">
    <text evidence="2">The sequence shown here is derived from an EMBL/GenBank/DDBJ whole genome shotgun (WGS) entry which is preliminary data.</text>
</comment>
<keyword evidence="1" id="KW-0812">Transmembrane</keyword>
<proteinExistence type="predicted"/>
<evidence type="ECO:0000313" key="3">
    <source>
        <dbReference type="Proteomes" id="UP000752012"/>
    </source>
</evidence>
<protein>
    <submittedName>
        <fullName evidence="2">Uncharacterized protein</fullName>
    </submittedName>
</protein>
<dbReference type="AlphaFoldDB" id="A0A969TV05"/>
<dbReference type="RefSeq" id="WP_168009494.1">
    <property type="nucleotide sequence ID" value="NZ_JAATHJ010000044.1"/>
</dbReference>
<accession>A0A969TV05</accession>
<name>A0A969TV05_9BACI</name>
<evidence type="ECO:0000256" key="1">
    <source>
        <dbReference type="SAM" id="Phobius"/>
    </source>
</evidence>
<sequence>MMLKLLAGLVSAVLFAAGYSLINIGNDAVLIFVLFFAYSVPVFIVAGTLVSTVVDKLVTGYVPKLAAYSMAGVLFNVYMYIALVNAQTFFDVSPIVITGILASVLYYHVFLLLSVFRRK</sequence>
<feature type="transmembrane region" description="Helical" evidence="1">
    <location>
        <begin position="65"/>
        <end position="83"/>
    </location>
</feature>
<feature type="transmembrane region" description="Helical" evidence="1">
    <location>
        <begin position="30"/>
        <end position="53"/>
    </location>
</feature>
<feature type="transmembrane region" description="Helical" evidence="1">
    <location>
        <begin position="95"/>
        <end position="116"/>
    </location>
</feature>
<organism evidence="2 3">
    <name type="scientific">Alkalicoccus luteus</name>
    <dbReference type="NCBI Taxonomy" id="1237094"/>
    <lineage>
        <taxon>Bacteria</taxon>
        <taxon>Bacillati</taxon>
        <taxon>Bacillota</taxon>
        <taxon>Bacilli</taxon>
        <taxon>Bacillales</taxon>
        <taxon>Bacillaceae</taxon>
        <taxon>Alkalicoccus</taxon>
    </lineage>
</organism>
<keyword evidence="1" id="KW-1133">Transmembrane helix</keyword>
<dbReference type="Proteomes" id="UP000752012">
    <property type="component" value="Unassembled WGS sequence"/>
</dbReference>
<dbReference type="EMBL" id="JAATHJ010000044">
    <property type="protein sequence ID" value="NJP39248.1"/>
    <property type="molecule type" value="Genomic_DNA"/>
</dbReference>
<reference evidence="2 3" key="1">
    <citation type="submission" date="2020-03" db="EMBL/GenBank/DDBJ databases">
        <title>Assessment of the enzymatic potential of alkaline-tolerant lipase obtained from Bacillus luteus H11 (technogenic soil) for the bioremediation of saline soils contaminated with petroleum substances.</title>
        <authorList>
            <person name="Kalwasinska A."/>
        </authorList>
    </citation>
    <scope>NUCLEOTIDE SEQUENCE [LARGE SCALE GENOMIC DNA]</scope>
    <source>
        <strain evidence="2 3">H11</strain>
    </source>
</reference>